<feature type="transmembrane region" description="Helical" evidence="9">
    <location>
        <begin position="219"/>
        <end position="242"/>
    </location>
</feature>
<evidence type="ECO:0000256" key="3">
    <source>
        <dbReference type="ARBA" id="ARBA00022448"/>
    </source>
</evidence>
<dbReference type="GO" id="GO:0055085">
    <property type="term" value="P:transmembrane transport"/>
    <property type="evidence" value="ECO:0007669"/>
    <property type="project" value="InterPro"/>
</dbReference>
<keyword evidence="11" id="KW-1185">Reference proteome</keyword>
<feature type="transmembrane region" description="Helical" evidence="9">
    <location>
        <begin position="89"/>
        <end position="109"/>
    </location>
</feature>
<feature type="transmembrane region" description="Helical" evidence="9">
    <location>
        <begin position="32"/>
        <end position="51"/>
    </location>
</feature>
<dbReference type="PANTHER" id="PTHR30477:SF3">
    <property type="entry name" value="METAL TRANSPORT SYSTEM MEMBRANE PROTEIN CT_069-RELATED"/>
    <property type="match status" value="1"/>
</dbReference>
<feature type="transmembrane region" description="Helical" evidence="9">
    <location>
        <begin position="138"/>
        <end position="160"/>
    </location>
</feature>
<gene>
    <name evidence="10" type="primary">mntB_3</name>
    <name evidence="10" type="ORF">NCTC13354_01708</name>
</gene>
<keyword evidence="6 9" id="KW-1133">Transmembrane helix</keyword>
<dbReference type="EMBL" id="LR134476">
    <property type="protein sequence ID" value="VEI13981.1"/>
    <property type="molecule type" value="Genomic_DNA"/>
</dbReference>
<dbReference type="CDD" id="cd06550">
    <property type="entry name" value="TM_ABC_iron-siderophores_like"/>
    <property type="match status" value="1"/>
</dbReference>
<dbReference type="AlphaFoldDB" id="A0A3S5EW61"/>
<evidence type="ECO:0000256" key="1">
    <source>
        <dbReference type="ARBA" id="ARBA00004651"/>
    </source>
</evidence>
<dbReference type="GO" id="GO:0043190">
    <property type="term" value="C:ATP-binding cassette (ABC) transporter complex"/>
    <property type="evidence" value="ECO:0007669"/>
    <property type="project" value="InterPro"/>
</dbReference>
<dbReference type="Gene3D" id="1.10.3470.10">
    <property type="entry name" value="ABC transporter involved in vitamin B12 uptake, BtuC"/>
    <property type="match status" value="1"/>
</dbReference>
<feature type="transmembrane region" description="Helical" evidence="9">
    <location>
        <begin position="180"/>
        <end position="207"/>
    </location>
</feature>
<proteinExistence type="inferred from homology"/>
<keyword evidence="5 8" id="KW-0812">Transmembrane</keyword>
<comment type="similarity">
    <text evidence="2 8">Belongs to the ABC-3 integral membrane protein family.</text>
</comment>
<dbReference type="Proteomes" id="UP000269542">
    <property type="component" value="Chromosome"/>
</dbReference>
<dbReference type="GO" id="GO:0010043">
    <property type="term" value="P:response to zinc ion"/>
    <property type="evidence" value="ECO:0007669"/>
    <property type="project" value="TreeGrafter"/>
</dbReference>
<evidence type="ECO:0000256" key="9">
    <source>
        <dbReference type="SAM" id="Phobius"/>
    </source>
</evidence>
<evidence type="ECO:0000256" key="2">
    <source>
        <dbReference type="ARBA" id="ARBA00008034"/>
    </source>
</evidence>
<protein>
    <submittedName>
        <fullName evidence="10">Manganese transport system membrane protein mntB</fullName>
    </submittedName>
</protein>
<comment type="subcellular location">
    <subcellularLocation>
        <location evidence="1 8">Cell membrane</location>
        <topology evidence="1 8">Multi-pass membrane protein</topology>
    </subcellularLocation>
</comment>
<sequence length="278" mass="29156">MVTFVGSILIGATAGALGTFAYLRKQSLISDVIAHSSFPGVLGSFLLFTALGLPSRSLLGLMLGALATGVLAVWLVNFIVAHSKVNRDAAMAVVLSTLFGAGYMILHYIQKNPIPNKGGIDSVLFGNVSTLTLGDVRLSAAIAVIVLIVVTVFFRILATYSFDQDFATVLGLRGNKVDALLFSLIALATVVGIKAVGLVLMVALVVTPPAIARQWTRRVHTMFILSGVVGAIGCAVGSYLSIKYGPLPTGPVIVVVLFIGVVFSVLVSPRRRTAMAEV</sequence>
<evidence type="ECO:0000313" key="11">
    <source>
        <dbReference type="Proteomes" id="UP000269542"/>
    </source>
</evidence>
<evidence type="ECO:0000256" key="4">
    <source>
        <dbReference type="ARBA" id="ARBA00022475"/>
    </source>
</evidence>
<accession>A0A3S5EW61</accession>
<keyword evidence="4" id="KW-1003">Cell membrane</keyword>
<reference evidence="10 11" key="1">
    <citation type="submission" date="2018-12" db="EMBL/GenBank/DDBJ databases">
        <authorList>
            <consortium name="Pathogen Informatics"/>
        </authorList>
    </citation>
    <scope>NUCLEOTIDE SEQUENCE [LARGE SCALE GENOMIC DNA]</scope>
    <source>
        <strain evidence="10 11">NCTC13354</strain>
    </source>
</reference>
<dbReference type="InterPro" id="IPR001626">
    <property type="entry name" value="ABC_TroCD"/>
</dbReference>
<evidence type="ECO:0000256" key="6">
    <source>
        <dbReference type="ARBA" id="ARBA00022989"/>
    </source>
</evidence>
<keyword evidence="3 8" id="KW-0813">Transport</keyword>
<dbReference type="OrthoDB" id="1016457at2"/>
<name>A0A3S5EW61_9ACTO</name>
<dbReference type="InterPro" id="IPR037294">
    <property type="entry name" value="ABC_BtuC-like"/>
</dbReference>
<organism evidence="10 11">
    <name type="scientific">Trueperella bialowiezensis</name>
    <dbReference type="NCBI Taxonomy" id="312285"/>
    <lineage>
        <taxon>Bacteria</taxon>
        <taxon>Bacillati</taxon>
        <taxon>Actinomycetota</taxon>
        <taxon>Actinomycetes</taxon>
        <taxon>Actinomycetales</taxon>
        <taxon>Actinomycetaceae</taxon>
        <taxon>Trueperella</taxon>
    </lineage>
</organism>
<dbReference type="RefSeq" id="WP_126417025.1">
    <property type="nucleotide sequence ID" value="NZ_LR134476.1"/>
</dbReference>
<evidence type="ECO:0000313" key="10">
    <source>
        <dbReference type="EMBL" id="VEI13981.1"/>
    </source>
</evidence>
<dbReference type="Pfam" id="PF00950">
    <property type="entry name" value="ABC-3"/>
    <property type="match status" value="1"/>
</dbReference>
<dbReference type="KEGG" id="tbw:NCTC13354_01708"/>
<feature type="transmembrane region" description="Helical" evidence="9">
    <location>
        <begin position="58"/>
        <end position="83"/>
    </location>
</feature>
<evidence type="ECO:0000256" key="5">
    <source>
        <dbReference type="ARBA" id="ARBA00022692"/>
    </source>
</evidence>
<evidence type="ECO:0000256" key="7">
    <source>
        <dbReference type="ARBA" id="ARBA00023136"/>
    </source>
</evidence>
<dbReference type="PANTHER" id="PTHR30477">
    <property type="entry name" value="ABC-TRANSPORTER METAL-BINDING PROTEIN"/>
    <property type="match status" value="1"/>
</dbReference>
<feature type="transmembrane region" description="Helical" evidence="9">
    <location>
        <begin position="248"/>
        <end position="267"/>
    </location>
</feature>
<dbReference type="SUPFAM" id="SSF81345">
    <property type="entry name" value="ABC transporter involved in vitamin B12 uptake, BtuC"/>
    <property type="match status" value="1"/>
</dbReference>
<evidence type="ECO:0000256" key="8">
    <source>
        <dbReference type="RuleBase" id="RU003943"/>
    </source>
</evidence>
<keyword evidence="7 9" id="KW-0472">Membrane</keyword>